<dbReference type="EMBL" id="JAUFQS010000047">
    <property type="protein sequence ID" value="MDN3689992.1"/>
    <property type="molecule type" value="Genomic_DNA"/>
</dbReference>
<dbReference type="Pfam" id="PF01081">
    <property type="entry name" value="Aldolase"/>
    <property type="match status" value="1"/>
</dbReference>
<keyword evidence="7" id="KW-1185">Reference proteome</keyword>
<dbReference type="InterPro" id="IPR013785">
    <property type="entry name" value="Aldolase_TIM"/>
</dbReference>
<dbReference type="CDD" id="cd00452">
    <property type="entry name" value="KDPG_aldolase"/>
    <property type="match status" value="1"/>
</dbReference>
<evidence type="ECO:0000313" key="7">
    <source>
        <dbReference type="Proteomes" id="UP001236663"/>
    </source>
</evidence>
<evidence type="ECO:0000256" key="2">
    <source>
        <dbReference type="ARBA" id="ARBA00006906"/>
    </source>
</evidence>
<organism evidence="6 7">
    <name type="scientific">Cyclobacterium jeungdonense</name>
    <dbReference type="NCBI Taxonomy" id="708087"/>
    <lineage>
        <taxon>Bacteria</taxon>
        <taxon>Pseudomonadati</taxon>
        <taxon>Bacteroidota</taxon>
        <taxon>Cytophagia</taxon>
        <taxon>Cytophagales</taxon>
        <taxon>Cyclobacteriaceae</taxon>
        <taxon>Cyclobacterium</taxon>
    </lineage>
</organism>
<sequence length="222" mass="24042">MKKAFSWEAFEKAPIVSIFRNLKSEDLIRVASCFQEAGISTMEITMNSDNSKRDIAHLVEEFGDVLNIGAGTVCDLNGMHEALEAGAQFIVTPISDTDVINYCVAQKIPVFPGAFTPTEIFKTWQMGATMVKVFPAGSMGPAYIKDVLAPLNDISLMPTGGVNAGNIAAYFEAGAKAVGVGSALVPKEFLKNRDWKGLTNHLHAFLGAYRKFADRQNTDSSL</sequence>
<accession>A0ABT8CCS6</accession>
<dbReference type="SUPFAM" id="SSF51569">
    <property type="entry name" value="Aldolase"/>
    <property type="match status" value="1"/>
</dbReference>
<evidence type="ECO:0000256" key="5">
    <source>
        <dbReference type="ARBA" id="ARBA00023277"/>
    </source>
</evidence>
<reference evidence="7" key="1">
    <citation type="journal article" date="2019" name="Int. J. Syst. Evol. Microbiol.">
        <title>The Global Catalogue of Microorganisms (GCM) 10K type strain sequencing project: providing services to taxonomists for standard genome sequencing and annotation.</title>
        <authorList>
            <consortium name="The Broad Institute Genomics Platform"/>
            <consortium name="The Broad Institute Genome Sequencing Center for Infectious Disease"/>
            <person name="Wu L."/>
            <person name="Ma J."/>
        </authorList>
    </citation>
    <scope>NUCLEOTIDE SEQUENCE [LARGE SCALE GENOMIC DNA]</scope>
    <source>
        <strain evidence="7">CECT 7706</strain>
    </source>
</reference>
<evidence type="ECO:0000256" key="3">
    <source>
        <dbReference type="ARBA" id="ARBA00011233"/>
    </source>
</evidence>
<dbReference type="PANTHER" id="PTHR30246:SF1">
    <property type="entry name" value="2-DEHYDRO-3-DEOXY-6-PHOSPHOGALACTONATE ALDOLASE-RELATED"/>
    <property type="match status" value="1"/>
</dbReference>
<keyword evidence="5" id="KW-0119">Carbohydrate metabolism</keyword>
<comment type="subunit">
    <text evidence="3">Homotrimer.</text>
</comment>
<dbReference type="Gene3D" id="3.20.20.70">
    <property type="entry name" value="Aldolase class I"/>
    <property type="match status" value="1"/>
</dbReference>
<name>A0ABT8CCS6_9BACT</name>
<dbReference type="NCBIfam" id="TIGR01182">
    <property type="entry name" value="eda"/>
    <property type="match status" value="1"/>
</dbReference>
<dbReference type="InterPro" id="IPR000887">
    <property type="entry name" value="Aldlse_KDPG_KHG"/>
</dbReference>
<evidence type="ECO:0000256" key="1">
    <source>
        <dbReference type="ARBA" id="ARBA00004761"/>
    </source>
</evidence>
<keyword evidence="4" id="KW-0456">Lyase</keyword>
<dbReference type="RefSeq" id="WP_163383482.1">
    <property type="nucleotide sequence ID" value="NZ_JAUFQS010000047.1"/>
</dbReference>
<protein>
    <submittedName>
        <fullName evidence="6">Bifunctional 4-hydroxy-2-oxoglutarate aldolase/2-dehydro-3-deoxy-phosphogluconate aldolase</fullName>
    </submittedName>
</protein>
<comment type="caution">
    <text evidence="6">The sequence shown here is derived from an EMBL/GenBank/DDBJ whole genome shotgun (WGS) entry which is preliminary data.</text>
</comment>
<comment type="pathway">
    <text evidence="1">Carbohydrate acid metabolism.</text>
</comment>
<comment type="similarity">
    <text evidence="2">Belongs to the KHG/KDPG aldolase family.</text>
</comment>
<dbReference type="PANTHER" id="PTHR30246">
    <property type="entry name" value="2-KETO-3-DEOXY-6-PHOSPHOGLUCONATE ALDOLASE"/>
    <property type="match status" value="1"/>
</dbReference>
<evidence type="ECO:0000256" key="4">
    <source>
        <dbReference type="ARBA" id="ARBA00023239"/>
    </source>
</evidence>
<dbReference type="Proteomes" id="UP001236663">
    <property type="component" value="Unassembled WGS sequence"/>
</dbReference>
<gene>
    <name evidence="6" type="ORF">QWZ15_19365</name>
</gene>
<evidence type="ECO:0000313" key="6">
    <source>
        <dbReference type="EMBL" id="MDN3689992.1"/>
    </source>
</evidence>
<proteinExistence type="inferred from homology"/>